<evidence type="ECO:0000256" key="1">
    <source>
        <dbReference type="SAM" id="MobiDB-lite"/>
    </source>
</evidence>
<gene>
    <name evidence="2" type="ORF">G5I_14238</name>
</gene>
<dbReference type="EMBL" id="GL888828">
    <property type="protein sequence ID" value="EGI57711.1"/>
    <property type="molecule type" value="Genomic_DNA"/>
</dbReference>
<feature type="non-terminal residue" evidence="2">
    <location>
        <position position="1"/>
    </location>
</feature>
<dbReference type="STRING" id="103372.F4X799"/>
<evidence type="ECO:0000313" key="2">
    <source>
        <dbReference type="EMBL" id="EGI57711.1"/>
    </source>
</evidence>
<reference evidence="2" key="1">
    <citation type="submission" date="2011-02" db="EMBL/GenBank/DDBJ databases">
        <title>The genome of the leaf-cutting ant Acromyrmex echinatior suggests key adaptations to social evolution and fungus farming.</title>
        <authorList>
            <person name="Nygaard S."/>
            <person name="Zhang G."/>
        </authorList>
    </citation>
    <scope>NUCLEOTIDE SEQUENCE</scope>
</reference>
<dbReference type="Proteomes" id="UP000007755">
    <property type="component" value="Unassembled WGS sequence"/>
</dbReference>
<dbReference type="OrthoDB" id="26525at2759"/>
<protein>
    <submittedName>
        <fullName evidence="2">Uncharacterized protein</fullName>
    </submittedName>
</protein>
<dbReference type="InParanoid" id="F4X799"/>
<evidence type="ECO:0000313" key="3">
    <source>
        <dbReference type="Proteomes" id="UP000007755"/>
    </source>
</evidence>
<accession>F4X799</accession>
<organism evidence="3">
    <name type="scientific">Acromyrmex echinatior</name>
    <name type="common">Panamanian leafcutter ant</name>
    <name type="synonym">Acromyrmex octospinosus echinatior</name>
    <dbReference type="NCBI Taxonomy" id="103372"/>
    <lineage>
        <taxon>Eukaryota</taxon>
        <taxon>Metazoa</taxon>
        <taxon>Ecdysozoa</taxon>
        <taxon>Arthropoda</taxon>
        <taxon>Hexapoda</taxon>
        <taxon>Insecta</taxon>
        <taxon>Pterygota</taxon>
        <taxon>Neoptera</taxon>
        <taxon>Endopterygota</taxon>
        <taxon>Hymenoptera</taxon>
        <taxon>Apocrita</taxon>
        <taxon>Aculeata</taxon>
        <taxon>Formicoidea</taxon>
        <taxon>Formicidae</taxon>
        <taxon>Myrmicinae</taxon>
        <taxon>Acromyrmex</taxon>
    </lineage>
</organism>
<dbReference type="eggNOG" id="ENOG502SBQG">
    <property type="taxonomic scope" value="Eukaryota"/>
</dbReference>
<name>F4X799_ACREC</name>
<dbReference type="AlphaFoldDB" id="F4X799"/>
<keyword evidence="3" id="KW-1185">Reference proteome</keyword>
<proteinExistence type="predicted"/>
<feature type="compositionally biased region" description="Low complexity" evidence="1">
    <location>
        <begin position="33"/>
        <end position="57"/>
    </location>
</feature>
<sequence>EVLSLELQARNKPADGVGHVNQKGASGQKAPTAGQKVAPGAKVAAKPAQKPTAQKGQVKVTPKAASVKTGKNKKKGQRQQYDLIVTINLLGLISKKLVESPLC</sequence>
<feature type="region of interest" description="Disordered" evidence="1">
    <location>
        <begin position="1"/>
        <end position="78"/>
    </location>
</feature>